<dbReference type="GO" id="GO:0000272">
    <property type="term" value="P:polysaccharide catabolic process"/>
    <property type="evidence" value="ECO:0007669"/>
    <property type="project" value="TreeGrafter"/>
</dbReference>
<comment type="caution">
    <text evidence="5">The sequence shown here is derived from an EMBL/GenBank/DDBJ whole genome shotgun (WGS) entry which is preliminary data.</text>
</comment>
<evidence type="ECO:0000313" key="5">
    <source>
        <dbReference type="EMBL" id="KYG35270.1"/>
    </source>
</evidence>
<feature type="active site" description="Nucleophile" evidence="3">
    <location>
        <position position="92"/>
    </location>
</feature>
<dbReference type="InterPro" id="IPR010905">
    <property type="entry name" value="Glyco_hydro_88"/>
</dbReference>
<evidence type="ECO:0000256" key="1">
    <source>
        <dbReference type="ARBA" id="ARBA00022801"/>
    </source>
</evidence>
<dbReference type="InterPro" id="IPR052369">
    <property type="entry name" value="UG_Glycosaminoglycan_Hydrolase"/>
</dbReference>
<feature type="binding site" evidence="4">
    <location>
        <position position="230"/>
    </location>
    <ligand>
        <name>substrate</name>
    </ligand>
</feature>
<accession>A0A162FCA1</accession>
<evidence type="ECO:0000256" key="3">
    <source>
        <dbReference type="PIRSR" id="PIRSR610905-1"/>
    </source>
</evidence>
<dbReference type="STRING" id="519424.AZF04_02735"/>
<dbReference type="Proteomes" id="UP000075806">
    <property type="component" value="Unassembled WGS sequence"/>
</dbReference>
<dbReference type="InterPro" id="IPR008928">
    <property type="entry name" value="6-hairpin_glycosidase_sf"/>
</dbReference>
<dbReference type="AlphaFoldDB" id="A0A162FCA1"/>
<evidence type="ECO:0000256" key="4">
    <source>
        <dbReference type="PIRSR" id="PIRSR610905-2"/>
    </source>
</evidence>
<dbReference type="PANTHER" id="PTHR36845:SF1">
    <property type="entry name" value="HYDROLASE, PUTATIVE (AFU_ORTHOLOGUE AFUA_7G05090)-RELATED"/>
    <property type="match status" value="1"/>
</dbReference>
<gene>
    <name evidence="5" type="ORF">AZF04_02735</name>
</gene>
<dbReference type="InterPro" id="IPR012341">
    <property type="entry name" value="6hp_glycosidase-like_sf"/>
</dbReference>
<dbReference type="OrthoDB" id="428577at2"/>
<dbReference type="GO" id="GO:0052757">
    <property type="term" value="F:chondroitin hydrolase activity"/>
    <property type="evidence" value="ECO:0007669"/>
    <property type="project" value="TreeGrafter"/>
</dbReference>
<dbReference type="Gene3D" id="1.50.10.10">
    <property type="match status" value="1"/>
</dbReference>
<sequence length="375" mass="43402">MKNKDRWIEEAWNKVEHKVVRISKEIGSQFPHASVEGQYALEQPHWWTAGFWPGLLWLVYRENKNEELRKLATECEEKLNDVIFDFDRLDHDMGFMWILTSVARYKTVEEEDARKKALLVANLFMGRFNLNGNYIRAWNPWSPGEDNSGWAIIDCTMNISLLFWASEISGDPRYKHVAKKHADTVINHFIREDGSVHHIIRFDSESGEKLEAIGGQGYSHESAWSRGAAWAIYGLALCYQYTKEDKYLQAAKKAAHYFIVNLPEDYVPVWDFRIPQENEPFRDSSAGAIAAAGLLVLSDSTSENESKLYYEAGENILYSLYTKYGEWENTQEQGLISKGTSHVPESKNIHVPLIYGDYFFTEGLLYLKGRKKLFW</sequence>
<dbReference type="Pfam" id="PF07470">
    <property type="entry name" value="Glyco_hydro_88"/>
    <property type="match status" value="1"/>
</dbReference>
<evidence type="ECO:0000256" key="2">
    <source>
        <dbReference type="ARBA" id="ARBA00038358"/>
    </source>
</evidence>
<feature type="binding site" evidence="4">
    <location>
        <position position="226"/>
    </location>
    <ligand>
        <name>substrate</name>
    </ligand>
</feature>
<evidence type="ECO:0000313" key="6">
    <source>
        <dbReference type="Proteomes" id="UP000075806"/>
    </source>
</evidence>
<proteinExistence type="inferred from homology"/>
<feature type="binding site" evidence="4">
    <location>
        <position position="92"/>
    </location>
    <ligand>
        <name>substrate</name>
    </ligand>
</feature>
<feature type="active site" description="Proton donor" evidence="3">
    <location>
        <position position="154"/>
    </location>
</feature>
<reference evidence="5" key="1">
    <citation type="submission" date="2016-02" db="EMBL/GenBank/DDBJ databases">
        <title>Genome sequence of Bacillus trypoxylicola KCTC 13244(T).</title>
        <authorList>
            <person name="Jeong H."/>
            <person name="Park S.-H."/>
            <person name="Choi S.-K."/>
        </authorList>
    </citation>
    <scope>NUCLEOTIDE SEQUENCE [LARGE SCALE GENOMIC DNA]</scope>
    <source>
        <strain evidence="5">KCTC 13244</strain>
    </source>
</reference>
<organism evidence="5 6">
    <name type="scientific">Alkalihalobacillus trypoxylicola</name>
    <dbReference type="NCBI Taxonomy" id="519424"/>
    <lineage>
        <taxon>Bacteria</taxon>
        <taxon>Bacillati</taxon>
        <taxon>Bacillota</taxon>
        <taxon>Bacilli</taxon>
        <taxon>Bacillales</taxon>
        <taxon>Bacillaceae</taxon>
        <taxon>Alkalihalobacillus</taxon>
    </lineage>
</organism>
<dbReference type="RefSeq" id="WP_061947433.1">
    <property type="nucleotide sequence ID" value="NZ_LTAO01000001.1"/>
</dbReference>
<name>A0A162FCA1_9BACI</name>
<dbReference type="PANTHER" id="PTHR36845">
    <property type="entry name" value="HYDROLASE, PUTATIVE (AFU_ORTHOLOGUE AFUA_7G05090)-RELATED"/>
    <property type="match status" value="1"/>
</dbReference>
<protein>
    <submittedName>
        <fullName evidence="5">Glycosyl hydrolase</fullName>
    </submittedName>
</protein>
<dbReference type="SUPFAM" id="SSF48208">
    <property type="entry name" value="Six-hairpin glycosidases"/>
    <property type="match status" value="1"/>
</dbReference>
<keyword evidence="1 5" id="KW-0378">Hydrolase</keyword>
<feature type="binding site" evidence="4">
    <location>
        <position position="154"/>
    </location>
    <ligand>
        <name>substrate</name>
    </ligand>
</feature>
<keyword evidence="6" id="KW-1185">Reference proteome</keyword>
<dbReference type="EMBL" id="LTAO01000001">
    <property type="protein sequence ID" value="KYG35270.1"/>
    <property type="molecule type" value="Genomic_DNA"/>
</dbReference>
<comment type="similarity">
    <text evidence="2">Belongs to the glycosyl hydrolase 88 family.</text>
</comment>